<comment type="caution">
    <text evidence="1">The sequence shown here is derived from an EMBL/GenBank/DDBJ whole genome shotgun (WGS) entry which is preliminary data.</text>
</comment>
<name>A0ACC2HNG4_DALPE</name>
<dbReference type="EMBL" id="CM055728">
    <property type="protein sequence ID" value="KAJ8017240.1"/>
    <property type="molecule type" value="Genomic_DNA"/>
</dbReference>
<evidence type="ECO:0000313" key="2">
    <source>
        <dbReference type="Proteomes" id="UP001157502"/>
    </source>
</evidence>
<reference evidence="1" key="1">
    <citation type="submission" date="2021-05" db="EMBL/GenBank/DDBJ databases">
        <authorList>
            <person name="Pan Q."/>
            <person name="Jouanno E."/>
            <person name="Zahm M."/>
            <person name="Klopp C."/>
            <person name="Cabau C."/>
            <person name="Louis A."/>
            <person name="Berthelot C."/>
            <person name="Parey E."/>
            <person name="Roest Crollius H."/>
            <person name="Montfort J."/>
            <person name="Robinson-Rechavi M."/>
            <person name="Bouchez O."/>
            <person name="Lampietro C."/>
            <person name="Lopez Roques C."/>
            <person name="Donnadieu C."/>
            <person name="Postlethwait J."/>
            <person name="Bobe J."/>
            <person name="Dillon D."/>
            <person name="Chandos A."/>
            <person name="von Hippel F."/>
            <person name="Guiguen Y."/>
        </authorList>
    </citation>
    <scope>NUCLEOTIDE SEQUENCE</scope>
    <source>
        <strain evidence="1">YG-Jan2019</strain>
    </source>
</reference>
<proteinExistence type="predicted"/>
<sequence>MSSDPRRGNLADGAAQSRRTVRVDGTHQGAELYQLIGIPHHSETSSSVECAVVLHYLNTQRPLLTRWDHANLSQVRLEQGSLTFDIVPRMHFAIAIYLYIFLVKSNRRLADSWVLCFHVVSWGIPLGITIAAVALGRIGYDASEVSVGWCWVSIQAPDHVLWILLTGKIWEILAYLILPILYILIKKHIHRAHEALSEYRPILARNPNSQSPSSMADMKLIFIPVIFISLRIWSTIRFMLMLVDNPARQNPVLVTLHGIGNTFQGAANCIMFVFLTRPIRSRLLALLCFCCYPSRAAAGQGHAPSKPGPGAETTFLAEDAPSGPNEGLLTR</sequence>
<gene>
    <name evidence="1" type="ORF">DPEC_G00015750</name>
</gene>
<accession>A0ACC2HNG4</accession>
<evidence type="ECO:0000313" key="1">
    <source>
        <dbReference type="EMBL" id="KAJ8017240.1"/>
    </source>
</evidence>
<protein>
    <submittedName>
        <fullName evidence="1">Uncharacterized protein</fullName>
    </submittedName>
</protein>
<dbReference type="Proteomes" id="UP001157502">
    <property type="component" value="Chromosome 1"/>
</dbReference>
<keyword evidence="2" id="KW-1185">Reference proteome</keyword>
<organism evidence="1 2">
    <name type="scientific">Dallia pectoralis</name>
    <name type="common">Alaska blackfish</name>
    <dbReference type="NCBI Taxonomy" id="75939"/>
    <lineage>
        <taxon>Eukaryota</taxon>
        <taxon>Metazoa</taxon>
        <taxon>Chordata</taxon>
        <taxon>Craniata</taxon>
        <taxon>Vertebrata</taxon>
        <taxon>Euteleostomi</taxon>
        <taxon>Actinopterygii</taxon>
        <taxon>Neopterygii</taxon>
        <taxon>Teleostei</taxon>
        <taxon>Protacanthopterygii</taxon>
        <taxon>Esociformes</taxon>
        <taxon>Umbridae</taxon>
        <taxon>Dallia</taxon>
    </lineage>
</organism>